<dbReference type="Proteomes" id="UP000031501">
    <property type="component" value="Chromosome"/>
</dbReference>
<dbReference type="EMBL" id="CP022433">
    <property type="protein sequence ID" value="ASN27660.1"/>
    <property type="molecule type" value="Genomic_DNA"/>
</dbReference>
<feature type="coiled-coil region" evidence="1">
    <location>
        <begin position="28"/>
        <end position="55"/>
    </location>
</feature>
<proteinExistence type="predicted"/>
<evidence type="ECO:0000313" key="3">
    <source>
        <dbReference type="EMBL" id="ASN27660.1"/>
    </source>
</evidence>
<name>A0A221P643_9ACTN</name>
<keyword evidence="1" id="KW-0175">Coiled coil</keyword>
<sequence length="59" mass="7004">MHPYPPGYYLPPEHYGPPPEQPRRTAETEELTGFLRRLEEEIAALRRDLDELRRSGDKR</sequence>
<evidence type="ECO:0000313" key="4">
    <source>
        <dbReference type="Proteomes" id="UP000031501"/>
    </source>
</evidence>
<evidence type="ECO:0000256" key="1">
    <source>
        <dbReference type="SAM" id="Coils"/>
    </source>
</evidence>
<feature type="compositionally biased region" description="Pro residues" evidence="2">
    <location>
        <begin position="1"/>
        <end position="20"/>
    </location>
</feature>
<accession>A0A221P643</accession>
<dbReference type="AlphaFoldDB" id="A0A221P643"/>
<protein>
    <submittedName>
        <fullName evidence="3">Uncharacterized protein</fullName>
    </submittedName>
</protein>
<dbReference type="KEGG" id="splu:LK06_029375"/>
<feature type="region of interest" description="Disordered" evidence="2">
    <location>
        <begin position="1"/>
        <end position="28"/>
    </location>
</feature>
<reference evidence="3 4" key="1">
    <citation type="submission" date="2017-07" db="EMBL/GenBank/DDBJ databases">
        <title>Genome sequence of Streptomyces pluripotens MUSC 137T.</title>
        <authorList>
            <person name="Ser H.-L."/>
            <person name="Lee L.-H."/>
        </authorList>
    </citation>
    <scope>NUCLEOTIDE SEQUENCE [LARGE SCALE GENOMIC DNA]</scope>
    <source>
        <strain evidence="3 4">MUSC 137</strain>
    </source>
</reference>
<organism evidence="3 4">
    <name type="scientific">Streptomyces pluripotens</name>
    <dbReference type="NCBI Taxonomy" id="1355015"/>
    <lineage>
        <taxon>Bacteria</taxon>
        <taxon>Bacillati</taxon>
        <taxon>Actinomycetota</taxon>
        <taxon>Actinomycetes</taxon>
        <taxon>Kitasatosporales</taxon>
        <taxon>Streptomycetaceae</taxon>
        <taxon>Streptomyces</taxon>
    </lineage>
</organism>
<keyword evidence="4" id="KW-1185">Reference proteome</keyword>
<gene>
    <name evidence="3" type="ORF">LK07_30555</name>
</gene>
<evidence type="ECO:0000256" key="2">
    <source>
        <dbReference type="SAM" id="MobiDB-lite"/>
    </source>
</evidence>